<dbReference type="EMBL" id="SSMC01000002">
    <property type="protein sequence ID" value="THD68080.1"/>
    <property type="molecule type" value="Genomic_DNA"/>
</dbReference>
<keyword evidence="2 4" id="KW-0808">Transferase</keyword>
<dbReference type="PIRSF" id="PIRSF006078">
    <property type="entry name" value="GlxK"/>
    <property type="match status" value="1"/>
</dbReference>
<evidence type="ECO:0000313" key="5">
    <source>
        <dbReference type="EMBL" id="THD68080.1"/>
    </source>
</evidence>
<dbReference type="InterPro" id="IPR018197">
    <property type="entry name" value="Glycerate_kinase_RE-like"/>
</dbReference>
<sequence>MVGDNACKFLRLYLENNSHYMNVLIASDKFKGSLSQEQVNSILAEVISEVKPEANIRITALSDGGDGFLNTVGGTLSNAELRTLKVSDPLFRKREAAFLFDLATSRAYIEFARASGMELLNEEQRNPFETSSVGVGQMIERAVHIGAKEIYVGLGGSATNDGGMGIAHAVGFRFMDKDGIALKPCGKNLEKVVEIIPPSLNPISKVKIFAVNDVNNPLYGVHGAAYVYAGQKGANASEIKVLDHGLRHFAEQVSKMTGYDYAGLPGSGAAGGAAFGLKSFLEAQYIKGIDFMLKITGLRPLLVDRYFDLVITGEGSIDDQTLSGKLVAGLGRLAADSGIPVIAFCGVSSLTRVPPSAMGLKTVVSISNPEKDLDYNLKHAEVLLREKAYAFFSTYNFKN</sequence>
<comment type="caution">
    <text evidence="5">The sequence shown here is derived from an EMBL/GenBank/DDBJ whole genome shotgun (WGS) entry which is preliminary data.</text>
</comment>
<evidence type="ECO:0000256" key="1">
    <source>
        <dbReference type="ARBA" id="ARBA00006284"/>
    </source>
</evidence>
<protein>
    <submittedName>
        <fullName evidence="5">Glycerate kinase</fullName>
    </submittedName>
</protein>
<dbReference type="NCBIfam" id="TIGR00045">
    <property type="entry name" value="glycerate kinase"/>
    <property type="match status" value="1"/>
</dbReference>
<dbReference type="GO" id="GO:0031388">
    <property type="term" value="P:organic acid phosphorylation"/>
    <property type="evidence" value="ECO:0007669"/>
    <property type="project" value="UniProtKB-UniRule"/>
</dbReference>
<evidence type="ECO:0000313" key="6">
    <source>
        <dbReference type="Proteomes" id="UP000305939"/>
    </source>
</evidence>
<name>A0A4S3M0W7_9FLAO</name>
<dbReference type="Gene3D" id="3.40.50.10350">
    <property type="entry name" value="Glycerate kinase, domain 1"/>
    <property type="match status" value="1"/>
</dbReference>
<organism evidence="5 6">
    <name type="scientific">Robertkochia marina</name>
    <dbReference type="NCBI Taxonomy" id="1227945"/>
    <lineage>
        <taxon>Bacteria</taxon>
        <taxon>Pseudomonadati</taxon>
        <taxon>Bacteroidota</taxon>
        <taxon>Flavobacteriia</taxon>
        <taxon>Flavobacteriales</taxon>
        <taxon>Flavobacteriaceae</taxon>
        <taxon>Robertkochia</taxon>
    </lineage>
</organism>
<reference evidence="5 6" key="1">
    <citation type="submission" date="2019-04" db="EMBL/GenBank/DDBJ databases">
        <title>Draft genome sequence of Robertkochia marina CC-AMO-30D.</title>
        <authorList>
            <person name="Hameed A."/>
            <person name="Lin S.-Y."/>
            <person name="Shahina M."/>
            <person name="Lai W.-A."/>
            <person name="Young C.-C."/>
        </authorList>
    </citation>
    <scope>NUCLEOTIDE SEQUENCE [LARGE SCALE GENOMIC DNA]</scope>
    <source>
        <strain evidence="5 6">CC-AMO-30D</strain>
    </source>
</reference>
<proteinExistence type="inferred from homology"/>
<dbReference type="InterPro" id="IPR004381">
    <property type="entry name" value="Glycerate_kinase"/>
</dbReference>
<accession>A0A4S3M0W7</accession>
<dbReference type="Pfam" id="PF02595">
    <property type="entry name" value="Gly_kinase"/>
    <property type="match status" value="1"/>
</dbReference>
<comment type="similarity">
    <text evidence="1 4">Belongs to the glycerate kinase type-1 family.</text>
</comment>
<dbReference type="InterPro" id="IPR036129">
    <property type="entry name" value="Glycerate_kinase_sf"/>
</dbReference>
<dbReference type="AlphaFoldDB" id="A0A4S3M0W7"/>
<dbReference type="InterPro" id="IPR018193">
    <property type="entry name" value="Glyc_kinase_flavodox-like_fold"/>
</dbReference>
<gene>
    <name evidence="5" type="ORF">E7Z59_10575</name>
</gene>
<dbReference type="Proteomes" id="UP000305939">
    <property type="component" value="Unassembled WGS sequence"/>
</dbReference>
<dbReference type="SUPFAM" id="SSF110738">
    <property type="entry name" value="Glycerate kinase I"/>
    <property type="match status" value="1"/>
</dbReference>
<keyword evidence="6" id="KW-1185">Reference proteome</keyword>
<evidence type="ECO:0000256" key="3">
    <source>
        <dbReference type="ARBA" id="ARBA00022777"/>
    </source>
</evidence>
<dbReference type="OrthoDB" id="9774290at2"/>
<evidence type="ECO:0000256" key="2">
    <source>
        <dbReference type="ARBA" id="ARBA00022679"/>
    </source>
</evidence>
<dbReference type="PANTHER" id="PTHR21599">
    <property type="entry name" value="GLYCERATE KINASE"/>
    <property type="match status" value="1"/>
</dbReference>
<dbReference type="Gene3D" id="3.90.1510.10">
    <property type="entry name" value="Glycerate kinase, domain 2"/>
    <property type="match status" value="1"/>
</dbReference>
<keyword evidence="3 4" id="KW-0418">Kinase</keyword>
<dbReference type="GO" id="GO:0008887">
    <property type="term" value="F:glycerate kinase activity"/>
    <property type="evidence" value="ECO:0007669"/>
    <property type="project" value="UniProtKB-UniRule"/>
</dbReference>
<dbReference type="PANTHER" id="PTHR21599:SF0">
    <property type="entry name" value="GLYCERATE KINASE"/>
    <property type="match status" value="1"/>
</dbReference>
<evidence type="ECO:0000256" key="4">
    <source>
        <dbReference type="PIRNR" id="PIRNR006078"/>
    </source>
</evidence>